<sequence length="74" mass="8485">MRFLSGHPRKIAVQKRFSIEKSTFFLGNQAFSLGENRISRGEKCLFRGVSAADAQKKMKSLHFFLDKPLDLDTH</sequence>
<evidence type="ECO:0000313" key="2">
    <source>
        <dbReference type="Proteomes" id="UP000075391"/>
    </source>
</evidence>
<comment type="caution">
    <text evidence="1">The sequence shown here is derived from an EMBL/GenBank/DDBJ whole genome shotgun (WGS) entry which is preliminary data.</text>
</comment>
<name>A0A150WUD9_BDEBC</name>
<accession>A0A150WUD9</accession>
<proteinExistence type="predicted"/>
<gene>
    <name evidence="1" type="ORF">AZI85_15290</name>
</gene>
<dbReference type="Proteomes" id="UP000075391">
    <property type="component" value="Unassembled WGS sequence"/>
</dbReference>
<protein>
    <submittedName>
        <fullName evidence="1">Uncharacterized protein</fullName>
    </submittedName>
</protein>
<organism evidence="1 2">
    <name type="scientific">Bdellovibrio bacteriovorus</name>
    <dbReference type="NCBI Taxonomy" id="959"/>
    <lineage>
        <taxon>Bacteria</taxon>
        <taxon>Pseudomonadati</taxon>
        <taxon>Bdellovibrionota</taxon>
        <taxon>Bdellovibrionia</taxon>
        <taxon>Bdellovibrionales</taxon>
        <taxon>Pseudobdellovibrionaceae</taxon>
        <taxon>Bdellovibrio</taxon>
    </lineage>
</organism>
<dbReference type="AlphaFoldDB" id="A0A150WUD9"/>
<evidence type="ECO:0000313" key="1">
    <source>
        <dbReference type="EMBL" id="KYG70053.1"/>
    </source>
</evidence>
<reference evidence="1 2" key="1">
    <citation type="submission" date="2016-03" db="EMBL/GenBank/DDBJ databases">
        <authorList>
            <person name="Ploux O."/>
        </authorList>
    </citation>
    <scope>NUCLEOTIDE SEQUENCE [LARGE SCALE GENOMIC DNA]</scope>
    <source>
        <strain evidence="1 2">BER2</strain>
    </source>
</reference>
<dbReference type="EMBL" id="LUKF01000003">
    <property type="protein sequence ID" value="KYG70053.1"/>
    <property type="molecule type" value="Genomic_DNA"/>
</dbReference>